<protein>
    <submittedName>
        <fullName evidence="2">Uncharacterized protein</fullName>
    </submittedName>
</protein>
<feature type="transmembrane region" description="Helical" evidence="1">
    <location>
        <begin position="33"/>
        <end position="53"/>
    </location>
</feature>
<accession>W0V1T7</accession>
<keyword evidence="1" id="KW-0812">Transmembrane</keyword>
<keyword evidence="3" id="KW-1185">Reference proteome</keyword>
<evidence type="ECO:0000313" key="3">
    <source>
        <dbReference type="Proteomes" id="UP000027604"/>
    </source>
</evidence>
<evidence type="ECO:0000313" key="2">
    <source>
        <dbReference type="EMBL" id="CDG81570.1"/>
    </source>
</evidence>
<organism evidence="2 3">
    <name type="scientific">Janthinobacterium agaricidamnosum NBRC 102515 = DSM 9628</name>
    <dbReference type="NCBI Taxonomy" id="1349767"/>
    <lineage>
        <taxon>Bacteria</taxon>
        <taxon>Pseudomonadati</taxon>
        <taxon>Pseudomonadota</taxon>
        <taxon>Betaproteobacteria</taxon>
        <taxon>Burkholderiales</taxon>
        <taxon>Oxalobacteraceae</taxon>
        <taxon>Janthinobacterium</taxon>
    </lineage>
</organism>
<gene>
    <name evidence="2" type="ORF">GJA_914</name>
</gene>
<dbReference type="EMBL" id="HG322949">
    <property type="protein sequence ID" value="CDG81570.1"/>
    <property type="molecule type" value="Genomic_DNA"/>
</dbReference>
<dbReference type="KEGG" id="jag:GJA_914"/>
<name>W0V1T7_9BURK</name>
<proteinExistence type="predicted"/>
<dbReference type="HOGENOM" id="CLU_3044234_0_0_4"/>
<dbReference type="AlphaFoldDB" id="W0V1T7"/>
<reference evidence="2 3" key="1">
    <citation type="journal article" date="2015" name="Genome Announc.">
        <title>Genome Sequence of Mushroom Soft-Rot Pathogen Janthinobacterium agaricidamnosum.</title>
        <authorList>
            <person name="Graupner K."/>
            <person name="Lackner G."/>
            <person name="Hertweck C."/>
        </authorList>
    </citation>
    <scope>NUCLEOTIDE SEQUENCE [LARGE SCALE GENOMIC DNA]</scope>
    <source>
        <strain evidence="3">NBRC 102515 / DSM 9628</strain>
    </source>
</reference>
<dbReference type="Proteomes" id="UP000027604">
    <property type="component" value="Chromosome I"/>
</dbReference>
<keyword evidence="1" id="KW-1133">Transmembrane helix</keyword>
<evidence type="ECO:0000256" key="1">
    <source>
        <dbReference type="SAM" id="Phobius"/>
    </source>
</evidence>
<keyword evidence="1" id="KW-0472">Membrane</keyword>
<sequence length="54" mass="6261">MLRDCASTGLNFSSIRIPIASTSLFRMHHNKSALRRAFIFLQYMIFSAMASYMR</sequence>
<dbReference type="STRING" id="1349767.GJA_914"/>